<dbReference type="PROSITE" id="PS01095">
    <property type="entry name" value="GH18_1"/>
    <property type="match status" value="1"/>
</dbReference>
<comment type="catalytic activity">
    <reaction evidence="1">
        <text>Random endo-hydrolysis of N-acetyl-beta-D-glucosaminide (1-&gt;4)-beta-linkages in chitin and chitodextrins.</text>
        <dbReference type="EC" id="3.2.1.14"/>
    </reaction>
</comment>
<dbReference type="InterPro" id="IPR001223">
    <property type="entry name" value="Glyco_hydro18_cat"/>
</dbReference>
<dbReference type="EMBL" id="QRWT01000003">
    <property type="protein sequence ID" value="RGT55692.1"/>
    <property type="molecule type" value="Genomic_DNA"/>
</dbReference>
<keyword evidence="6" id="KW-0732">Signal</keyword>
<dbReference type="InterPro" id="IPR026444">
    <property type="entry name" value="Secre_tail"/>
</dbReference>
<dbReference type="Pfam" id="PF13385">
    <property type="entry name" value="Laminin_G_3"/>
    <property type="match status" value="1"/>
</dbReference>
<evidence type="ECO:0000256" key="4">
    <source>
        <dbReference type="ARBA" id="ARBA00023295"/>
    </source>
</evidence>
<dbReference type="AlphaFoldDB" id="A0AAQ0LQV3"/>
<dbReference type="InterPro" id="IPR011583">
    <property type="entry name" value="Chitinase_II/V-like_cat"/>
</dbReference>
<evidence type="ECO:0000313" key="8">
    <source>
        <dbReference type="EMBL" id="RGT55692.1"/>
    </source>
</evidence>
<dbReference type="SUPFAM" id="SSF49899">
    <property type="entry name" value="Concanavalin A-like lectins/glucanases"/>
    <property type="match status" value="2"/>
</dbReference>
<feature type="signal peptide" evidence="6">
    <location>
        <begin position="1"/>
        <end position="19"/>
    </location>
</feature>
<comment type="caution">
    <text evidence="8">The sequence shown here is derived from an EMBL/GenBank/DDBJ whole genome shotgun (WGS) entry which is preliminary data.</text>
</comment>
<dbReference type="EMBL" id="QRQM01000001">
    <property type="protein sequence ID" value="RHN10503.1"/>
    <property type="molecule type" value="Genomic_DNA"/>
</dbReference>
<dbReference type="InterPro" id="IPR013320">
    <property type="entry name" value="ConA-like_dom_sf"/>
</dbReference>
<evidence type="ECO:0000259" key="7">
    <source>
        <dbReference type="PROSITE" id="PS51910"/>
    </source>
</evidence>
<evidence type="ECO:0000313" key="9">
    <source>
        <dbReference type="EMBL" id="RHN10503.1"/>
    </source>
</evidence>
<dbReference type="Gene3D" id="3.20.20.80">
    <property type="entry name" value="Glycosidases"/>
    <property type="match status" value="1"/>
</dbReference>
<evidence type="ECO:0000256" key="3">
    <source>
        <dbReference type="ARBA" id="ARBA00022801"/>
    </source>
</evidence>
<organism evidence="8 10">
    <name type="scientific">Bacteroides intestinalis</name>
    <dbReference type="NCBI Taxonomy" id="329854"/>
    <lineage>
        <taxon>Bacteria</taxon>
        <taxon>Pseudomonadati</taxon>
        <taxon>Bacteroidota</taxon>
        <taxon>Bacteroidia</taxon>
        <taxon>Bacteroidales</taxon>
        <taxon>Bacteroidaceae</taxon>
        <taxon>Bacteroides</taxon>
    </lineage>
</organism>
<accession>A0AAQ0LQV3</accession>
<feature type="domain" description="GH18" evidence="7">
    <location>
        <begin position="450"/>
        <end position="760"/>
    </location>
</feature>
<dbReference type="Proteomes" id="UP000284772">
    <property type="component" value="Unassembled WGS sequence"/>
</dbReference>
<evidence type="ECO:0000313" key="11">
    <source>
        <dbReference type="Proteomes" id="UP000286003"/>
    </source>
</evidence>
<dbReference type="InterPro" id="IPR001579">
    <property type="entry name" value="Glyco_hydro_18_chit_AS"/>
</dbReference>
<sequence>MNRLFCFFISLLFCLTSFAQVKNYAVAFDGNSDIKFNCISELNNLSKYTVQFWMYPSEWTPGASIFKRGAGADIFEACLGPAEGTIVFHIGNQNIQLQSDHFSVSAWSQLTFMVDGSNITSYVNGEEINSPTVSSSLTIPDSDSEFRIGEAFKGKIDEFRLWSTILDTTEYLTHDPSVKGFILWDNTINKFHPDYESLIAYYKFDQELCDNIVDYTFRHHGIMNGNAHRVEVTDNSFFKYRIVTAYTDFGRFSDTGTDRDKYLLCNDLVALIAGIGSDGSASVSLPFDRGVLTGGASYLESYEGRNGGMLAFDGTGKMSAGVKAMTPTDDYSFCTWFYIDRWVEGAFLLKKEKNENMGISLRLGEESNAEVILRVNGDEYKYKCAGEIVTGKWIHLGFSTSDRYYELNRTFLFACNKKKLNIYPYLYPEIKKSWVLPLAELADVEATIGENFVGKIDETIIWNKGSGRDEIFSMGDNGLNLPGFGKNVGVNYAFYAGSYWPYNKPEDPGYDCFSYKEYLNIMRTAYANHRGFKIRLSVSGGSDWKTVIGNAAKRERFTTEMADIINNDDNLDGVDFDLEWPGYGGQDAAWTNYGKLMTLLRSKLKEGKTLTVSPHTVSYWFPKEDMKSVDYFLFQNYGPAKEHFTYESFPEAYNKFLAWEYPEEKIVMSFAGSTSKQYNADGSQTNNPPVRIHQVGEIGPDDNYSNGYYFTGTYQTRWRSEQVKKQGLGGIMCWSLNIDFPDTNHPLSLFKSSAYAISSNVDTLVTKVDMTPTAIEKVKTENTEFSIYPNPSEGVTDITIPEGEKGCKLLMYTNSGVLLQTLEISAEGIFRYEYGKLASGYYLLRLLTDSGKQYSRLLIVK</sequence>
<name>A0AAQ0LQV3_9BACE</name>
<dbReference type="PANTHER" id="PTHR11177">
    <property type="entry name" value="CHITINASE"/>
    <property type="match status" value="1"/>
</dbReference>
<keyword evidence="4 5" id="KW-0326">Glycosidase</keyword>
<evidence type="ECO:0000256" key="2">
    <source>
        <dbReference type="ARBA" id="ARBA00012729"/>
    </source>
</evidence>
<evidence type="ECO:0000256" key="6">
    <source>
        <dbReference type="SAM" id="SignalP"/>
    </source>
</evidence>
<dbReference type="RefSeq" id="WP_115503329.1">
    <property type="nucleotide sequence ID" value="NZ_CABMMK010000006.1"/>
</dbReference>
<dbReference type="PROSITE" id="PS51910">
    <property type="entry name" value="GH18_2"/>
    <property type="match status" value="1"/>
</dbReference>
<evidence type="ECO:0000256" key="1">
    <source>
        <dbReference type="ARBA" id="ARBA00000822"/>
    </source>
</evidence>
<dbReference type="Pfam" id="PF00704">
    <property type="entry name" value="Glyco_hydro_18"/>
    <property type="match status" value="1"/>
</dbReference>
<reference evidence="10 11" key="1">
    <citation type="submission" date="2018-08" db="EMBL/GenBank/DDBJ databases">
        <title>A genome reference for cultivated species of the human gut microbiota.</title>
        <authorList>
            <person name="Zou Y."/>
            <person name="Xue W."/>
            <person name="Luo G."/>
        </authorList>
    </citation>
    <scope>NUCLEOTIDE SEQUENCE [LARGE SCALE GENOMIC DNA]</scope>
    <source>
        <strain evidence="8 10">AF19-10AC</strain>
        <strain evidence="9 11">AF31-23</strain>
    </source>
</reference>
<dbReference type="InterPro" id="IPR050314">
    <property type="entry name" value="Glycosyl_Hydrlase_18"/>
</dbReference>
<evidence type="ECO:0000313" key="10">
    <source>
        <dbReference type="Proteomes" id="UP000284772"/>
    </source>
</evidence>
<dbReference type="EC" id="3.2.1.14" evidence="2"/>
<dbReference type="SMART" id="SM00636">
    <property type="entry name" value="Glyco_18"/>
    <property type="match status" value="1"/>
</dbReference>
<dbReference type="GO" id="GO:0005975">
    <property type="term" value="P:carbohydrate metabolic process"/>
    <property type="evidence" value="ECO:0007669"/>
    <property type="project" value="InterPro"/>
</dbReference>
<dbReference type="Proteomes" id="UP000286003">
    <property type="component" value="Unassembled WGS sequence"/>
</dbReference>
<evidence type="ECO:0000256" key="5">
    <source>
        <dbReference type="RuleBase" id="RU000489"/>
    </source>
</evidence>
<proteinExistence type="predicted"/>
<dbReference type="InterPro" id="IPR017853">
    <property type="entry name" value="GH"/>
</dbReference>
<protein>
    <recommendedName>
        <fullName evidence="2">chitinase</fullName>
        <ecNumber evidence="2">3.2.1.14</ecNumber>
    </recommendedName>
</protein>
<dbReference type="PANTHER" id="PTHR11177:SF317">
    <property type="entry name" value="CHITINASE 12-RELATED"/>
    <property type="match status" value="1"/>
</dbReference>
<feature type="chain" id="PRO_5042846777" description="chitinase" evidence="6">
    <location>
        <begin position="20"/>
        <end position="861"/>
    </location>
</feature>
<dbReference type="NCBIfam" id="TIGR04183">
    <property type="entry name" value="Por_Secre_tail"/>
    <property type="match status" value="1"/>
</dbReference>
<dbReference type="GO" id="GO:0008843">
    <property type="term" value="F:endochitinase activity"/>
    <property type="evidence" value="ECO:0007669"/>
    <property type="project" value="UniProtKB-EC"/>
</dbReference>
<dbReference type="Gene3D" id="2.60.120.200">
    <property type="match status" value="2"/>
</dbReference>
<gene>
    <name evidence="8" type="ORF">DWX27_05040</name>
    <name evidence="9" type="ORF">DWZ32_00325</name>
</gene>
<dbReference type="GO" id="GO:0008061">
    <property type="term" value="F:chitin binding"/>
    <property type="evidence" value="ECO:0007669"/>
    <property type="project" value="InterPro"/>
</dbReference>
<dbReference type="SUPFAM" id="SSF51445">
    <property type="entry name" value="(Trans)glycosidases"/>
    <property type="match status" value="1"/>
</dbReference>
<keyword evidence="3 5" id="KW-0378">Hydrolase</keyword>